<sequence length="110" mass="13463">MTLFKLVFELITDLFLRNRQWYRRICGGTWHYVVVDLCRETYHWHKDSILKPLYYWHNEDILDPSEIELQTEDWGEKRFGCMAKVETRDVQTLHESTYYSSVYGRSFNED</sequence>
<dbReference type="RefSeq" id="WP_190946290.1">
    <property type="nucleotide sequence ID" value="NZ_JACJSI010000279.1"/>
</dbReference>
<organism evidence="1 2">
    <name type="scientific">Nostoc flagelliforme FACHB-838</name>
    <dbReference type="NCBI Taxonomy" id="2692904"/>
    <lineage>
        <taxon>Bacteria</taxon>
        <taxon>Bacillati</taxon>
        <taxon>Cyanobacteriota</taxon>
        <taxon>Cyanophyceae</taxon>
        <taxon>Nostocales</taxon>
        <taxon>Nostocaceae</taxon>
        <taxon>Nostoc</taxon>
    </lineage>
</organism>
<comment type="caution">
    <text evidence="1">The sequence shown here is derived from an EMBL/GenBank/DDBJ whole genome shotgun (WGS) entry which is preliminary data.</text>
</comment>
<proteinExistence type="predicted"/>
<accession>A0ABR8E2Z6</accession>
<gene>
    <name evidence="1" type="ORF">H6G97_41165</name>
</gene>
<evidence type="ECO:0000313" key="2">
    <source>
        <dbReference type="Proteomes" id="UP000623440"/>
    </source>
</evidence>
<name>A0ABR8E2Z6_9NOSO</name>
<keyword evidence="2" id="KW-1185">Reference proteome</keyword>
<dbReference type="EMBL" id="JACJSI010000279">
    <property type="protein sequence ID" value="MBD2535467.1"/>
    <property type="molecule type" value="Genomic_DNA"/>
</dbReference>
<reference evidence="1 2" key="1">
    <citation type="journal article" date="2020" name="ISME J.">
        <title>Comparative genomics reveals insights into cyanobacterial evolution and habitat adaptation.</title>
        <authorList>
            <person name="Chen M.Y."/>
            <person name="Teng W.K."/>
            <person name="Zhao L."/>
            <person name="Hu C.X."/>
            <person name="Zhou Y.K."/>
            <person name="Han B.P."/>
            <person name="Song L.R."/>
            <person name="Shu W.S."/>
        </authorList>
    </citation>
    <scope>NUCLEOTIDE SEQUENCE [LARGE SCALE GENOMIC DNA]</scope>
    <source>
        <strain evidence="1 2">FACHB-838</strain>
    </source>
</reference>
<dbReference type="Proteomes" id="UP000623440">
    <property type="component" value="Unassembled WGS sequence"/>
</dbReference>
<evidence type="ECO:0000313" key="1">
    <source>
        <dbReference type="EMBL" id="MBD2535467.1"/>
    </source>
</evidence>
<protein>
    <submittedName>
        <fullName evidence="1">Uncharacterized protein</fullName>
    </submittedName>
</protein>